<name>A0A2P2JKH4_RHIMU</name>
<protein>
    <submittedName>
        <fullName evidence="3">Uncharacterized protein</fullName>
    </submittedName>
</protein>
<keyword evidence="2" id="KW-0732">Signal</keyword>
<feature type="region of interest" description="Disordered" evidence="1">
    <location>
        <begin position="31"/>
        <end position="61"/>
    </location>
</feature>
<accession>A0A2P2JKH4</accession>
<reference evidence="3" key="1">
    <citation type="submission" date="2018-02" db="EMBL/GenBank/DDBJ databases">
        <title>Rhizophora mucronata_Transcriptome.</title>
        <authorList>
            <person name="Meera S.P."/>
            <person name="Sreeshan A."/>
            <person name="Augustine A."/>
        </authorList>
    </citation>
    <scope>NUCLEOTIDE SEQUENCE</scope>
    <source>
        <tissue evidence="3">Leaf</tissue>
    </source>
</reference>
<feature type="chain" id="PRO_5015134947" evidence="2">
    <location>
        <begin position="21"/>
        <end position="61"/>
    </location>
</feature>
<feature type="signal peptide" evidence="2">
    <location>
        <begin position="1"/>
        <end position="20"/>
    </location>
</feature>
<evidence type="ECO:0000256" key="1">
    <source>
        <dbReference type="SAM" id="MobiDB-lite"/>
    </source>
</evidence>
<sequence length="61" mass="6596">MQRPSTWGFGVSCFLTSVNYLIVTEGESAEAAGESVQGSFLNLLPPRAPKRESPEQPGRSK</sequence>
<proteinExistence type="predicted"/>
<organism evidence="3">
    <name type="scientific">Rhizophora mucronata</name>
    <name type="common">Asiatic mangrove</name>
    <dbReference type="NCBI Taxonomy" id="61149"/>
    <lineage>
        <taxon>Eukaryota</taxon>
        <taxon>Viridiplantae</taxon>
        <taxon>Streptophyta</taxon>
        <taxon>Embryophyta</taxon>
        <taxon>Tracheophyta</taxon>
        <taxon>Spermatophyta</taxon>
        <taxon>Magnoliopsida</taxon>
        <taxon>eudicotyledons</taxon>
        <taxon>Gunneridae</taxon>
        <taxon>Pentapetalae</taxon>
        <taxon>rosids</taxon>
        <taxon>fabids</taxon>
        <taxon>Malpighiales</taxon>
        <taxon>Rhizophoraceae</taxon>
        <taxon>Rhizophora</taxon>
    </lineage>
</organism>
<dbReference type="EMBL" id="GGEC01013455">
    <property type="protein sequence ID" value="MBW93938.1"/>
    <property type="molecule type" value="Transcribed_RNA"/>
</dbReference>
<evidence type="ECO:0000256" key="2">
    <source>
        <dbReference type="SAM" id="SignalP"/>
    </source>
</evidence>
<evidence type="ECO:0000313" key="3">
    <source>
        <dbReference type="EMBL" id="MBW93938.1"/>
    </source>
</evidence>
<dbReference type="AlphaFoldDB" id="A0A2P2JKH4"/>